<reference evidence="6 7" key="1">
    <citation type="submission" date="2017-09" db="EMBL/GenBank/DDBJ databases">
        <title>Depth-based differentiation of microbial function through sediment-hosted aquifers and enrichment of novel symbionts in the deep terrestrial subsurface.</title>
        <authorList>
            <person name="Probst A.J."/>
            <person name="Ladd B."/>
            <person name="Jarett J.K."/>
            <person name="Geller-Mcgrath D.E."/>
            <person name="Sieber C.M."/>
            <person name="Emerson J.B."/>
            <person name="Anantharaman K."/>
            <person name="Thomas B.C."/>
            <person name="Malmstrom R."/>
            <person name="Stieglmeier M."/>
            <person name="Klingl A."/>
            <person name="Woyke T."/>
            <person name="Ryan C.M."/>
            <person name="Banfield J.F."/>
        </authorList>
    </citation>
    <scope>NUCLEOTIDE SEQUENCE [LARGE SCALE GENOMIC DNA]</scope>
    <source>
        <strain evidence="6">CG22_combo_CG10-13_8_21_14_all_47_17</strain>
    </source>
</reference>
<dbReference type="AlphaFoldDB" id="A0A2H0BTS0"/>
<accession>A0A2H0BTS0</accession>
<keyword evidence="4 5" id="KW-0472">Membrane</keyword>
<gene>
    <name evidence="6" type="ORF">COX00_00120</name>
</gene>
<evidence type="ECO:0000256" key="4">
    <source>
        <dbReference type="ARBA" id="ARBA00023136"/>
    </source>
</evidence>
<dbReference type="Proteomes" id="UP000231581">
    <property type="component" value="Unassembled WGS sequence"/>
</dbReference>
<protein>
    <recommendedName>
        <fullName evidence="8">DoxX family protein</fullName>
    </recommendedName>
</protein>
<keyword evidence="2 5" id="KW-0812">Transmembrane</keyword>
<feature type="transmembrane region" description="Helical" evidence="5">
    <location>
        <begin position="26"/>
        <end position="44"/>
    </location>
</feature>
<name>A0A2H0BTS0_9BACT</name>
<keyword evidence="3 5" id="KW-1133">Transmembrane helix</keyword>
<dbReference type="InterPro" id="IPR032808">
    <property type="entry name" value="DoxX"/>
</dbReference>
<dbReference type="GO" id="GO:0016020">
    <property type="term" value="C:membrane"/>
    <property type="evidence" value="ECO:0007669"/>
    <property type="project" value="UniProtKB-SubCell"/>
</dbReference>
<evidence type="ECO:0008006" key="8">
    <source>
        <dbReference type="Google" id="ProtNLM"/>
    </source>
</evidence>
<feature type="transmembrane region" description="Helical" evidence="5">
    <location>
        <begin position="136"/>
        <end position="160"/>
    </location>
</feature>
<comment type="subcellular location">
    <subcellularLocation>
        <location evidence="1">Membrane</location>
        <topology evidence="1">Multi-pass membrane protein</topology>
    </subcellularLocation>
</comment>
<dbReference type="EMBL" id="PCSZ01000004">
    <property type="protein sequence ID" value="PIP61004.1"/>
    <property type="molecule type" value="Genomic_DNA"/>
</dbReference>
<dbReference type="Pfam" id="PF07681">
    <property type="entry name" value="DoxX"/>
    <property type="match status" value="1"/>
</dbReference>
<feature type="transmembrane region" description="Helical" evidence="5">
    <location>
        <begin position="89"/>
        <end position="116"/>
    </location>
</feature>
<proteinExistence type="predicted"/>
<comment type="caution">
    <text evidence="6">The sequence shown here is derived from an EMBL/GenBank/DDBJ whole genome shotgun (WGS) entry which is preliminary data.</text>
</comment>
<evidence type="ECO:0000256" key="2">
    <source>
        <dbReference type="ARBA" id="ARBA00022692"/>
    </source>
</evidence>
<evidence type="ECO:0000313" key="7">
    <source>
        <dbReference type="Proteomes" id="UP000231581"/>
    </source>
</evidence>
<organism evidence="6 7">
    <name type="scientific">Candidatus Uhrbacteria bacterium CG22_combo_CG10-13_8_21_14_all_47_17</name>
    <dbReference type="NCBI Taxonomy" id="1975041"/>
    <lineage>
        <taxon>Bacteria</taxon>
        <taxon>Candidatus Uhriibacteriota</taxon>
    </lineage>
</organism>
<evidence type="ECO:0000313" key="6">
    <source>
        <dbReference type="EMBL" id="PIP61004.1"/>
    </source>
</evidence>
<evidence type="ECO:0000256" key="1">
    <source>
        <dbReference type="ARBA" id="ARBA00004141"/>
    </source>
</evidence>
<evidence type="ECO:0000256" key="3">
    <source>
        <dbReference type="ARBA" id="ARBA00022989"/>
    </source>
</evidence>
<sequence>MSCFLFLLPSIIFLKKKPKPVNTKKITLFALRLLLGWVFFYAGITKILTPNWSAGGFLQGAKTFHGFYAWLAQASLIPWISLINEWALFLLGVSLLLGICIRLSGWLGALLMLLYYLPGLTFPYIGQHAFLVDEHIIYIACLILLATYHAGNTWGLEGYVKKYLPQRKPGKK</sequence>
<evidence type="ECO:0000256" key="5">
    <source>
        <dbReference type="SAM" id="Phobius"/>
    </source>
</evidence>